<proteinExistence type="predicted"/>
<dbReference type="EMBL" id="CCXY01000066">
    <property type="protein sequence ID" value="CEG11664.1"/>
    <property type="molecule type" value="Genomic_DNA"/>
</dbReference>
<gene>
    <name evidence="1" type="ORF">MSIBF_A1580005</name>
</gene>
<dbReference type="AlphaFoldDB" id="A0A098E805"/>
<name>A0A098E805_9ZZZZ</name>
<accession>A0A098E805</accession>
<evidence type="ECO:0000313" key="1">
    <source>
        <dbReference type="EMBL" id="CEG11664.1"/>
    </source>
</evidence>
<reference evidence="1" key="1">
    <citation type="submission" date="2014-09" db="EMBL/GenBank/DDBJ databases">
        <authorList>
            <person name="Probst J Alexander"/>
        </authorList>
    </citation>
    <scope>NUCLEOTIDE SEQUENCE</scope>
</reference>
<organism evidence="1">
    <name type="scientific">groundwater metagenome</name>
    <dbReference type="NCBI Taxonomy" id="717931"/>
    <lineage>
        <taxon>unclassified sequences</taxon>
        <taxon>metagenomes</taxon>
        <taxon>ecological metagenomes</taxon>
    </lineage>
</organism>
<sequence>MTNTSEIKKFIRENSSLFWWIKEEEKENIDVKFLVEQILNYGDEKSVKKLFELVGINKVADIFYKQTSPERMRINYRPRTINFFRLYFKKNAPGSSILCNGRNCTFY</sequence>
<protein>
    <submittedName>
        <fullName evidence="1">Uncharacterized protein</fullName>
    </submittedName>
</protein>